<feature type="compositionally biased region" description="Basic residues" evidence="1">
    <location>
        <begin position="222"/>
        <end position="231"/>
    </location>
</feature>
<feature type="compositionally biased region" description="Polar residues" evidence="1">
    <location>
        <begin position="252"/>
        <end position="261"/>
    </location>
</feature>
<sequence length="611" mass="66278">MAIGIQATFVAKSACSSHYFIRTRSAFPSAGPSPSSVLGSRMYRLDETHSSRCSCSSGSHSTSSVREVTVDWRSWLTRLRTSSWVCCPPDGEGSSSRQARPDFASLLGSNCWMIFEAKFSSASSGKTTDRKRRNLVEAGVLKPEQVRILTSSVCIILVGADFNKLSSCSPFQTTDFDQFQQSQSRSVDQQCRRLAGVLVDTAGMNQFSDRLACLGINRAPRRTQSHGHVRAGRWANSRLAGAADRAGPNRNLRAQLTNRRNTPGDRALRAGAQGQRPASAAQPRQAQQVQADCPGRQAGGTAGIDLAHAAKDRPFKQHLASSFSRVSCFQGSMACPGECVCTAANQAVLCSGVTNQFNDYAATSLPAWTVRLYLLCLPRLSSGGRPLPLGPALSALSPGVFRRLVELRRDFDSVLPDRRPASRPVCPPAGSDVRDSDARHCWSTLPRLRLLKLIEVGLNGEQLDNLLKSAPTRMMQTLEVINDPLPAPVRLSGATLSAFSLTSLSLQQQRNHGFRFPTLVGAGRGHTVLQSAPLGRIELETSSIQPNRRVTLLRLEHSGLNEIPSFLCPWFSRTGELNLASNIIQQLEPSRLAKSESVGGGSISVATRFRL</sequence>
<proteinExistence type="predicted"/>
<protein>
    <submittedName>
        <fullName evidence="3">Protein kinase domain-containing protein</fullName>
    </submittedName>
</protein>
<reference evidence="3" key="1">
    <citation type="submission" date="2016-11" db="UniProtKB">
        <authorList>
            <consortium name="WormBaseParasite"/>
        </authorList>
    </citation>
    <scope>IDENTIFICATION</scope>
</reference>
<evidence type="ECO:0000313" key="2">
    <source>
        <dbReference type="Proteomes" id="UP000095280"/>
    </source>
</evidence>
<keyword evidence="2" id="KW-1185">Reference proteome</keyword>
<name>A0A1I8FPE2_9PLAT</name>
<evidence type="ECO:0000313" key="3">
    <source>
        <dbReference type="WBParaSite" id="maker-unitig_41150-snap-gene-0.2-mRNA-1"/>
    </source>
</evidence>
<dbReference type="Proteomes" id="UP000095280">
    <property type="component" value="Unplaced"/>
</dbReference>
<accession>A0A1I8FPE2</accession>
<evidence type="ECO:0000256" key="1">
    <source>
        <dbReference type="SAM" id="MobiDB-lite"/>
    </source>
</evidence>
<feature type="region of interest" description="Disordered" evidence="1">
    <location>
        <begin position="222"/>
        <end position="294"/>
    </location>
</feature>
<dbReference type="WBParaSite" id="maker-unitig_41150-snap-gene-0.2-mRNA-1">
    <property type="protein sequence ID" value="maker-unitig_41150-snap-gene-0.2-mRNA-1"/>
    <property type="gene ID" value="maker-unitig_41150-snap-gene-0.2"/>
</dbReference>
<feature type="compositionally biased region" description="Low complexity" evidence="1">
    <location>
        <begin position="270"/>
        <end position="291"/>
    </location>
</feature>
<dbReference type="AlphaFoldDB" id="A0A1I8FPE2"/>
<organism evidence="2 3">
    <name type="scientific">Macrostomum lignano</name>
    <dbReference type="NCBI Taxonomy" id="282301"/>
    <lineage>
        <taxon>Eukaryota</taxon>
        <taxon>Metazoa</taxon>
        <taxon>Spiralia</taxon>
        <taxon>Lophotrochozoa</taxon>
        <taxon>Platyhelminthes</taxon>
        <taxon>Rhabditophora</taxon>
        <taxon>Macrostomorpha</taxon>
        <taxon>Macrostomida</taxon>
        <taxon>Macrostomidae</taxon>
        <taxon>Macrostomum</taxon>
    </lineage>
</organism>